<dbReference type="GO" id="GO:0016994">
    <property type="term" value="F:precorrin-6A reductase activity"/>
    <property type="evidence" value="ECO:0007669"/>
    <property type="project" value="UniProtKB-EC"/>
</dbReference>
<dbReference type="EMBL" id="JACOPF010000001">
    <property type="protein sequence ID" value="MBC5688415.1"/>
    <property type="molecule type" value="Genomic_DNA"/>
</dbReference>
<dbReference type="RefSeq" id="WP_186875030.1">
    <property type="nucleotide sequence ID" value="NZ_JACOPF010000001.1"/>
</dbReference>
<comment type="caution">
    <text evidence="4">The sequence shown here is derived from an EMBL/GenBank/DDBJ whole genome shotgun (WGS) entry which is preliminary data.</text>
</comment>
<dbReference type="PROSITE" id="PS51014">
    <property type="entry name" value="COBK_CBIJ"/>
    <property type="match status" value="1"/>
</dbReference>
<keyword evidence="5" id="KW-1185">Reference proteome</keyword>
<dbReference type="EC" id="1.3.1.54" evidence="4"/>
<dbReference type="InterPro" id="IPR003723">
    <property type="entry name" value="Precorrin-6x_reduct"/>
</dbReference>
<evidence type="ECO:0000313" key="5">
    <source>
        <dbReference type="Proteomes" id="UP000652477"/>
    </source>
</evidence>
<accession>A0A923LHK7</accession>
<gene>
    <name evidence="4" type="primary">cobK</name>
    <name evidence="4" type="ORF">H8S37_05660</name>
</gene>
<dbReference type="AlphaFoldDB" id="A0A923LHK7"/>
<proteinExistence type="predicted"/>
<dbReference type="GO" id="GO:0009236">
    <property type="term" value="P:cobalamin biosynthetic process"/>
    <property type="evidence" value="ECO:0007669"/>
    <property type="project" value="UniProtKB-KW"/>
</dbReference>
<evidence type="ECO:0000256" key="3">
    <source>
        <dbReference type="ARBA" id="ARBA00023002"/>
    </source>
</evidence>
<comment type="pathway">
    <text evidence="1">Cofactor biosynthesis; adenosylcobalamin biosynthesis.</text>
</comment>
<evidence type="ECO:0000256" key="2">
    <source>
        <dbReference type="ARBA" id="ARBA00022573"/>
    </source>
</evidence>
<keyword evidence="3 4" id="KW-0560">Oxidoreductase</keyword>
<protein>
    <submittedName>
        <fullName evidence="4">Precorrin-6A reductase</fullName>
        <ecNumber evidence="4">1.3.1.54</ecNumber>
    </submittedName>
</protein>
<keyword evidence="2" id="KW-0169">Cobalamin biosynthesis</keyword>
<evidence type="ECO:0000256" key="1">
    <source>
        <dbReference type="ARBA" id="ARBA00004953"/>
    </source>
</evidence>
<dbReference type="Proteomes" id="UP000652477">
    <property type="component" value="Unassembled WGS sequence"/>
</dbReference>
<dbReference type="PANTHER" id="PTHR36925">
    <property type="entry name" value="COBALT-PRECORRIN-6A REDUCTASE"/>
    <property type="match status" value="1"/>
</dbReference>
<dbReference type="NCBIfam" id="TIGR00715">
    <property type="entry name" value="precor6x_red"/>
    <property type="match status" value="1"/>
</dbReference>
<reference evidence="4" key="1">
    <citation type="submission" date="2020-08" db="EMBL/GenBank/DDBJ databases">
        <title>Genome public.</title>
        <authorList>
            <person name="Liu C."/>
            <person name="Sun Q."/>
        </authorList>
    </citation>
    <scope>NUCLEOTIDE SEQUENCE</scope>
    <source>
        <strain evidence="4">NSJ-55</strain>
    </source>
</reference>
<evidence type="ECO:0000313" key="4">
    <source>
        <dbReference type="EMBL" id="MBC5688415.1"/>
    </source>
</evidence>
<organism evidence="4 5">
    <name type="scientific">Mediterraneibacter hominis</name>
    <dbReference type="NCBI Taxonomy" id="2763054"/>
    <lineage>
        <taxon>Bacteria</taxon>
        <taxon>Bacillati</taxon>
        <taxon>Bacillota</taxon>
        <taxon>Clostridia</taxon>
        <taxon>Lachnospirales</taxon>
        <taxon>Lachnospiraceae</taxon>
        <taxon>Mediterraneibacter</taxon>
    </lineage>
</organism>
<dbReference type="PANTHER" id="PTHR36925:SF1">
    <property type="entry name" value="COBALT-PRECORRIN-6A REDUCTASE"/>
    <property type="match status" value="1"/>
</dbReference>
<sequence>MKKILLFAGTTEGRLLASKAGELCLDCYVSTATEYGKEILRDIKGVQVLSGRMEEAEIVKFIRKEEIELVIDATHPFACAVTENIRKACEETRCEYLRCLRQREQTGSTDGKKKVFCDVRTAVEFLKHTDGNILIATGGKELKEYTKIPDYEKRCYARVLSTLASVEQATALGFEGKHLIAMQGPFSRELNTALLRQIQAKYFVTKESGQAGGFAEKVKAAKETGALLVVIARPQEKGKSLEEVLRYLETWKDSFIGR</sequence>
<dbReference type="Pfam" id="PF02571">
    <property type="entry name" value="CbiJ"/>
    <property type="match status" value="1"/>
</dbReference>
<name>A0A923LHK7_9FIRM</name>